<protein>
    <recommendedName>
        <fullName evidence="1">Tc1-like transposase DDE domain-containing protein</fullName>
    </recommendedName>
</protein>
<dbReference type="Proteomes" id="UP000255508">
    <property type="component" value="Unassembled WGS sequence"/>
</dbReference>
<name>A0A370DYT2_9GAMM</name>
<dbReference type="Gene3D" id="3.30.420.10">
    <property type="entry name" value="Ribonuclease H-like superfamily/Ribonuclease H"/>
    <property type="match status" value="1"/>
</dbReference>
<organism evidence="2 3">
    <name type="scientific">endosymbiont of Lamellibrachia luymesi</name>
    <dbReference type="NCBI Taxonomy" id="2200907"/>
    <lineage>
        <taxon>Bacteria</taxon>
        <taxon>Pseudomonadati</taxon>
        <taxon>Pseudomonadota</taxon>
        <taxon>Gammaproteobacteria</taxon>
        <taxon>sulfur-oxidizing symbionts</taxon>
    </lineage>
</organism>
<gene>
    <name evidence="2" type="ORF">DIZ79_05705</name>
</gene>
<dbReference type="InterPro" id="IPR036397">
    <property type="entry name" value="RNaseH_sf"/>
</dbReference>
<dbReference type="EMBL" id="QFXD01000111">
    <property type="protein sequence ID" value="RDH91542.1"/>
    <property type="molecule type" value="Genomic_DNA"/>
</dbReference>
<dbReference type="GO" id="GO:0003676">
    <property type="term" value="F:nucleic acid binding"/>
    <property type="evidence" value="ECO:0007669"/>
    <property type="project" value="InterPro"/>
</dbReference>
<feature type="domain" description="Tc1-like transposase DDE" evidence="1">
    <location>
        <begin position="6"/>
        <end position="70"/>
    </location>
</feature>
<accession>A0A370DYT2</accession>
<comment type="caution">
    <text evidence="2">The sequence shown here is derived from an EMBL/GenBank/DDBJ whole genome shotgun (WGS) entry which is preliminary data.</text>
</comment>
<sequence length="157" mass="17925">TPKALELHLIVDNYSTHKHENVRKWLARNKRITLHFIPTSSSWLNLVERFFGLLTQKQLKRGVFTSVKELEAAIGQFIDQHNKDPESFVWTKSVDQILEKIGRAKAAPTTLALPKVSPSFETSTWMTSPAPKRPPRISWANGFSSCWRIARFSGRAP</sequence>
<feature type="non-terminal residue" evidence="2">
    <location>
        <position position="1"/>
    </location>
</feature>
<proteinExistence type="predicted"/>
<evidence type="ECO:0000259" key="1">
    <source>
        <dbReference type="Pfam" id="PF13358"/>
    </source>
</evidence>
<evidence type="ECO:0000313" key="3">
    <source>
        <dbReference type="Proteomes" id="UP000255508"/>
    </source>
</evidence>
<dbReference type="AlphaFoldDB" id="A0A370DYT2"/>
<dbReference type="Pfam" id="PF13358">
    <property type="entry name" value="DDE_3"/>
    <property type="match status" value="1"/>
</dbReference>
<reference evidence="2 3" key="1">
    <citation type="journal article" date="2018" name="ISME J.">
        <title>Endosymbiont genomes yield clues of tubeworm success.</title>
        <authorList>
            <person name="Li Y."/>
            <person name="Liles M.R."/>
            <person name="Halanych K.M."/>
        </authorList>
    </citation>
    <scope>NUCLEOTIDE SEQUENCE [LARGE SCALE GENOMIC DNA]</scope>
    <source>
        <strain evidence="2">A1422</strain>
    </source>
</reference>
<evidence type="ECO:0000313" key="2">
    <source>
        <dbReference type="EMBL" id="RDH91542.1"/>
    </source>
</evidence>
<dbReference type="InterPro" id="IPR038717">
    <property type="entry name" value="Tc1-like_DDE_dom"/>
</dbReference>